<dbReference type="SUPFAM" id="SSF51556">
    <property type="entry name" value="Metallo-dependent hydrolases"/>
    <property type="match status" value="1"/>
</dbReference>
<dbReference type="Proteomes" id="UP000582837">
    <property type="component" value="Unassembled WGS sequence"/>
</dbReference>
<reference evidence="3 4" key="1">
    <citation type="submission" date="2020-08" db="EMBL/GenBank/DDBJ databases">
        <title>Genomic Encyclopedia of Type Strains, Phase IV (KMG-IV): sequencing the most valuable type-strain genomes for metagenomic binning, comparative biology and taxonomic classification.</title>
        <authorList>
            <person name="Goeker M."/>
        </authorList>
    </citation>
    <scope>NUCLEOTIDE SEQUENCE [LARGE SCALE GENOMIC DNA]</scope>
    <source>
        <strain evidence="3 4">DSM 29007</strain>
    </source>
</reference>
<accession>A0A841H6E8</accession>
<comment type="caution">
    <text evidence="3">The sequence shown here is derived from an EMBL/GenBank/DDBJ whole genome shotgun (WGS) entry which is preliminary data.</text>
</comment>
<dbReference type="InterPro" id="IPR006680">
    <property type="entry name" value="Amidohydro-rel"/>
</dbReference>
<dbReference type="AlphaFoldDB" id="A0A841H6E8"/>
<protein>
    <recommendedName>
        <fullName evidence="2">Amidohydrolase-related domain-containing protein</fullName>
    </recommendedName>
</protein>
<feature type="domain" description="Amidohydrolase-related" evidence="2">
    <location>
        <begin position="3"/>
        <end position="264"/>
    </location>
</feature>
<proteinExistence type="predicted"/>
<sequence length="274" mass="30749">MIIDCHTHLNRYSLSDPPTLRERYARLQGEMDENGVGYALVLSSYVVNDDRPSADELLELVDGNPRLGIVAGVDVPRLGADQIGRLSGLLRSGRIRALKLYPGYQPFFLTDSEVHPVYRLAAEFGVPVMIHTGDTYNPSARIKHAHPLQVDDLAVDFRDVTFIICHLGNPWFTDAMQVIYKNENVFGDISGFTLGEFQPRYERLALGKVNETAAFINDPCKLMFGTDWPISDIGSYVRFAERLEITTEEREGLMWRNAARVFGLGVEGADGRRV</sequence>
<evidence type="ECO:0000256" key="1">
    <source>
        <dbReference type="ARBA" id="ARBA00023239"/>
    </source>
</evidence>
<dbReference type="GO" id="GO:0016831">
    <property type="term" value="F:carboxy-lyase activity"/>
    <property type="evidence" value="ECO:0007669"/>
    <property type="project" value="InterPro"/>
</dbReference>
<organism evidence="3 4">
    <name type="scientific">Longimicrobium terrae</name>
    <dbReference type="NCBI Taxonomy" id="1639882"/>
    <lineage>
        <taxon>Bacteria</taxon>
        <taxon>Pseudomonadati</taxon>
        <taxon>Gemmatimonadota</taxon>
        <taxon>Longimicrobiia</taxon>
        <taxon>Longimicrobiales</taxon>
        <taxon>Longimicrobiaceae</taxon>
        <taxon>Longimicrobium</taxon>
    </lineage>
</organism>
<dbReference type="RefSeq" id="WP_170032930.1">
    <property type="nucleotide sequence ID" value="NZ_JABDTL010000001.1"/>
</dbReference>
<name>A0A841H6E8_9BACT</name>
<dbReference type="Pfam" id="PF04909">
    <property type="entry name" value="Amidohydro_2"/>
    <property type="match status" value="1"/>
</dbReference>
<dbReference type="GO" id="GO:0016787">
    <property type="term" value="F:hydrolase activity"/>
    <property type="evidence" value="ECO:0007669"/>
    <property type="project" value="InterPro"/>
</dbReference>
<keyword evidence="4" id="KW-1185">Reference proteome</keyword>
<dbReference type="EMBL" id="JACHIA010000023">
    <property type="protein sequence ID" value="MBB6073299.1"/>
    <property type="molecule type" value="Genomic_DNA"/>
</dbReference>
<keyword evidence="1" id="KW-0456">Lyase</keyword>
<evidence type="ECO:0000313" key="4">
    <source>
        <dbReference type="Proteomes" id="UP000582837"/>
    </source>
</evidence>
<evidence type="ECO:0000259" key="2">
    <source>
        <dbReference type="Pfam" id="PF04909"/>
    </source>
</evidence>
<dbReference type="InterPro" id="IPR032465">
    <property type="entry name" value="ACMSD"/>
</dbReference>
<dbReference type="InterPro" id="IPR032466">
    <property type="entry name" value="Metal_Hydrolase"/>
</dbReference>
<dbReference type="PANTHER" id="PTHR21240">
    <property type="entry name" value="2-AMINO-3-CARBOXYLMUCONATE-6-SEMIALDEHYDE DECARBOXYLASE"/>
    <property type="match status" value="1"/>
</dbReference>
<dbReference type="PANTHER" id="PTHR21240:SF19">
    <property type="entry name" value="CATALYTIC_ HYDROLASE"/>
    <property type="match status" value="1"/>
</dbReference>
<evidence type="ECO:0000313" key="3">
    <source>
        <dbReference type="EMBL" id="MBB6073299.1"/>
    </source>
</evidence>
<dbReference type="CDD" id="cd01292">
    <property type="entry name" value="metallo-dependent_hydrolases"/>
    <property type="match status" value="1"/>
</dbReference>
<gene>
    <name evidence="3" type="ORF">HNQ61_004966</name>
</gene>
<dbReference type="Gene3D" id="3.20.20.140">
    <property type="entry name" value="Metal-dependent hydrolases"/>
    <property type="match status" value="1"/>
</dbReference>